<protein>
    <recommendedName>
        <fullName evidence="3">RNase H type-1 domain-containing protein</fullName>
    </recommendedName>
</protein>
<evidence type="ECO:0008006" key="3">
    <source>
        <dbReference type="Google" id="ProtNLM"/>
    </source>
</evidence>
<accession>A0A445FM36</accession>
<dbReference type="AlphaFoldDB" id="A0A445FM36"/>
<comment type="caution">
    <text evidence="1">The sequence shown here is derived from an EMBL/GenBank/DDBJ whole genome shotgun (WGS) entry which is preliminary data.</text>
</comment>
<proteinExistence type="predicted"/>
<evidence type="ECO:0000313" key="1">
    <source>
        <dbReference type="EMBL" id="RZB49947.1"/>
    </source>
</evidence>
<organism evidence="1 2">
    <name type="scientific">Glycine soja</name>
    <name type="common">Wild soybean</name>
    <dbReference type="NCBI Taxonomy" id="3848"/>
    <lineage>
        <taxon>Eukaryota</taxon>
        <taxon>Viridiplantae</taxon>
        <taxon>Streptophyta</taxon>
        <taxon>Embryophyta</taxon>
        <taxon>Tracheophyta</taxon>
        <taxon>Spermatophyta</taxon>
        <taxon>Magnoliopsida</taxon>
        <taxon>eudicotyledons</taxon>
        <taxon>Gunneridae</taxon>
        <taxon>Pentapetalae</taxon>
        <taxon>rosids</taxon>
        <taxon>fabids</taxon>
        <taxon>Fabales</taxon>
        <taxon>Fabaceae</taxon>
        <taxon>Papilionoideae</taxon>
        <taxon>50 kb inversion clade</taxon>
        <taxon>NPAAA clade</taxon>
        <taxon>indigoferoid/millettioid clade</taxon>
        <taxon>Phaseoleae</taxon>
        <taxon>Glycine</taxon>
        <taxon>Glycine subgen. Soja</taxon>
    </lineage>
</organism>
<keyword evidence="2" id="KW-1185">Reference proteome</keyword>
<name>A0A445FM36_GLYSO</name>
<dbReference type="EMBL" id="QZWG01000018">
    <property type="protein sequence ID" value="RZB49947.1"/>
    <property type="molecule type" value="Genomic_DNA"/>
</dbReference>
<gene>
    <name evidence="1" type="ORF">D0Y65_047083</name>
</gene>
<dbReference type="Proteomes" id="UP000289340">
    <property type="component" value="Chromosome 18"/>
</dbReference>
<sequence length="87" mass="10102">MAEMQPSPMEHHARSWKPLPNGFLKCNLDAAIFNELNSFRVGVCVRGEQDNFIKAKTTLFKRYPNINRSLKLDLTLCYSMDHAVRFQ</sequence>
<evidence type="ECO:0000313" key="2">
    <source>
        <dbReference type="Proteomes" id="UP000289340"/>
    </source>
</evidence>
<reference evidence="1 2" key="1">
    <citation type="submission" date="2018-09" db="EMBL/GenBank/DDBJ databases">
        <title>A high-quality reference genome of wild soybean provides a powerful tool to mine soybean genomes.</title>
        <authorList>
            <person name="Xie M."/>
            <person name="Chung C.Y.L."/>
            <person name="Li M.-W."/>
            <person name="Wong F.-L."/>
            <person name="Chan T.-F."/>
            <person name="Lam H.-M."/>
        </authorList>
    </citation>
    <scope>NUCLEOTIDE SEQUENCE [LARGE SCALE GENOMIC DNA]</scope>
    <source>
        <strain evidence="2">cv. W05</strain>
        <tissue evidence="1">Hypocotyl of etiolated seedlings</tissue>
    </source>
</reference>